<dbReference type="EMBL" id="QRGR01000007">
    <property type="protein sequence ID" value="RDV15972.1"/>
    <property type="molecule type" value="Genomic_DNA"/>
</dbReference>
<proteinExistence type="predicted"/>
<sequence>MPADTLTADQKNIRQAGVATGFAAGYGTSLILLHQAWYKHDPPSKFHFHNDLHYWNQVDKAGHFWTAFHQSRAGVDMLGWAGVSEKKAILYGSMVGLLLQTPIEVFDGYGETYGASLSDMGANTLGSVAVMAQQHLWKEIRIMPKFSFHKTPIELQRLEMLGENYFEQMLKDYNGQTYWLSVDISAFLPPESRYPKWLNMAVGYGAEDMVAGSPSENTKMGYKSYRQYYLSLDLNLMNINTRSNFLKKVFYVLSILHLPAPALEFNSKQGLVFHPMYY</sequence>
<accession>A0A3D8LGE8</accession>
<evidence type="ECO:0000313" key="2">
    <source>
        <dbReference type="Proteomes" id="UP000256708"/>
    </source>
</evidence>
<dbReference type="Proteomes" id="UP000256708">
    <property type="component" value="Unassembled WGS sequence"/>
</dbReference>
<protein>
    <submittedName>
        <fullName evidence="1">DUF2279 domain-containing protein</fullName>
    </submittedName>
</protein>
<comment type="caution">
    <text evidence="1">The sequence shown here is derived from an EMBL/GenBank/DDBJ whole genome shotgun (WGS) entry which is preliminary data.</text>
</comment>
<dbReference type="OrthoDB" id="9803535at2"/>
<name>A0A3D8LGE8_9BACT</name>
<organism evidence="1 2">
    <name type="scientific">Pontibacter diazotrophicus</name>
    <dbReference type="NCBI Taxonomy" id="1400979"/>
    <lineage>
        <taxon>Bacteria</taxon>
        <taxon>Pseudomonadati</taxon>
        <taxon>Bacteroidota</taxon>
        <taxon>Cytophagia</taxon>
        <taxon>Cytophagales</taxon>
        <taxon>Hymenobacteraceae</taxon>
        <taxon>Pontibacter</taxon>
    </lineage>
</organism>
<dbReference type="Pfam" id="PF10043">
    <property type="entry name" value="DUF2279"/>
    <property type="match status" value="1"/>
</dbReference>
<gene>
    <name evidence="1" type="ORF">DXT99_07880</name>
</gene>
<evidence type="ECO:0000313" key="1">
    <source>
        <dbReference type="EMBL" id="RDV15972.1"/>
    </source>
</evidence>
<dbReference type="InterPro" id="IPR018736">
    <property type="entry name" value="DUF2279_periplasmic_lipo"/>
</dbReference>
<dbReference type="AlphaFoldDB" id="A0A3D8LGE8"/>
<keyword evidence="2" id="KW-1185">Reference proteome</keyword>
<reference evidence="2" key="1">
    <citation type="submission" date="2018-08" db="EMBL/GenBank/DDBJ databases">
        <authorList>
            <person name="Liu Z.-W."/>
            <person name="Du Z.-J."/>
        </authorList>
    </citation>
    <scope>NUCLEOTIDE SEQUENCE [LARGE SCALE GENOMIC DNA]</scope>
    <source>
        <strain evidence="2">H4X</strain>
    </source>
</reference>